<keyword evidence="3" id="KW-1185">Reference proteome</keyword>
<keyword evidence="1" id="KW-0812">Transmembrane</keyword>
<dbReference type="AlphaFoldDB" id="A0AAJ0DDQ4"/>
<accession>A0AAJ0DDQ4</accession>
<sequence length="99" mass="10624">MSSPNTSIFRTLLLAESAANIGSIIPALFAPELALSYLVRGPSQITPATKSLMQLFGGLVVLATAPLLLSYLEERQSVEQVIAKRRLTYAVMGIIYAGQ</sequence>
<feature type="transmembrane region" description="Helical" evidence="1">
    <location>
        <begin position="51"/>
        <end position="72"/>
    </location>
</feature>
<evidence type="ECO:0000313" key="3">
    <source>
        <dbReference type="Proteomes" id="UP001271007"/>
    </source>
</evidence>
<proteinExistence type="predicted"/>
<keyword evidence="1" id="KW-0472">Membrane</keyword>
<reference evidence="2" key="1">
    <citation type="submission" date="2023-04" db="EMBL/GenBank/DDBJ databases">
        <title>Black Yeasts Isolated from many extreme environments.</title>
        <authorList>
            <person name="Coleine C."/>
            <person name="Stajich J.E."/>
            <person name="Selbmann L."/>
        </authorList>
    </citation>
    <scope>NUCLEOTIDE SEQUENCE</scope>
    <source>
        <strain evidence="2">CCFEE 5312</strain>
    </source>
</reference>
<evidence type="ECO:0000256" key="1">
    <source>
        <dbReference type="SAM" id="Phobius"/>
    </source>
</evidence>
<dbReference type="Proteomes" id="UP001271007">
    <property type="component" value="Unassembled WGS sequence"/>
</dbReference>
<organism evidence="2 3">
    <name type="scientific">Extremus antarcticus</name>
    <dbReference type="NCBI Taxonomy" id="702011"/>
    <lineage>
        <taxon>Eukaryota</taxon>
        <taxon>Fungi</taxon>
        <taxon>Dikarya</taxon>
        <taxon>Ascomycota</taxon>
        <taxon>Pezizomycotina</taxon>
        <taxon>Dothideomycetes</taxon>
        <taxon>Dothideomycetidae</taxon>
        <taxon>Mycosphaerellales</taxon>
        <taxon>Extremaceae</taxon>
        <taxon>Extremus</taxon>
    </lineage>
</organism>
<keyword evidence="1" id="KW-1133">Transmembrane helix</keyword>
<name>A0AAJ0DDQ4_9PEZI</name>
<comment type="caution">
    <text evidence="2">The sequence shown here is derived from an EMBL/GenBank/DDBJ whole genome shotgun (WGS) entry which is preliminary data.</text>
</comment>
<feature type="transmembrane region" description="Helical" evidence="1">
    <location>
        <begin position="12"/>
        <end position="31"/>
    </location>
</feature>
<gene>
    <name evidence="2" type="ORF">LTR09_006909</name>
</gene>
<dbReference type="EMBL" id="JAWDJX010000023">
    <property type="protein sequence ID" value="KAK3051955.1"/>
    <property type="molecule type" value="Genomic_DNA"/>
</dbReference>
<evidence type="ECO:0000313" key="2">
    <source>
        <dbReference type="EMBL" id="KAK3051955.1"/>
    </source>
</evidence>
<protein>
    <submittedName>
        <fullName evidence="2">Uncharacterized protein</fullName>
    </submittedName>
</protein>